<keyword evidence="1" id="KW-1133">Transmembrane helix</keyword>
<evidence type="ECO:0000313" key="3">
    <source>
        <dbReference type="Proteomes" id="UP001434337"/>
    </source>
</evidence>
<feature type="transmembrane region" description="Helical" evidence="1">
    <location>
        <begin position="101"/>
        <end position="120"/>
    </location>
</feature>
<gene>
    <name evidence="2" type="ORF">PCC79_12845</name>
</gene>
<keyword evidence="1" id="KW-0812">Transmembrane</keyword>
<reference evidence="2 3" key="1">
    <citation type="journal article" date="2023" name="Environ Microbiome">
        <title>A coral-associated actinobacterium mitigates coral bleaching under heat stress.</title>
        <authorList>
            <person name="Li J."/>
            <person name="Zou Y."/>
            <person name="Li Q."/>
            <person name="Zhang J."/>
            <person name="Bourne D.G."/>
            <person name="Lyu Y."/>
            <person name="Liu C."/>
            <person name="Zhang S."/>
        </authorList>
    </citation>
    <scope>NUCLEOTIDE SEQUENCE [LARGE SCALE GENOMIC DNA]</scope>
    <source>
        <strain evidence="2 3">SCSIO 13291</strain>
    </source>
</reference>
<sequence length="202" mass="21929">MGSFLARNNMYVVTAVAAGMGVYAALTWSTMPMVQRLCTLFLAAVVAHLWEEGRFPGGFSEMIARKLNFAAKSRSFGEIVTAALVTVLVIVPWFFPGVVFLQLAWVLLGILEVVAHLVAIRMFDLRRPYSPGLVTAAFAMFPVSIATILYVNGAGLVTGWDWLWAALVMLGGLLVAQRIVVVTSGMRYSVFLANVRGALLKG</sequence>
<feature type="transmembrane region" description="Helical" evidence="1">
    <location>
        <begin position="9"/>
        <end position="28"/>
    </location>
</feature>
<proteinExistence type="predicted"/>
<dbReference type="Pfam" id="PF13787">
    <property type="entry name" value="HXXEE"/>
    <property type="match status" value="1"/>
</dbReference>
<dbReference type="InterPro" id="IPR025671">
    <property type="entry name" value="HXXEE"/>
</dbReference>
<feature type="transmembrane region" description="Helical" evidence="1">
    <location>
        <begin position="132"/>
        <end position="150"/>
    </location>
</feature>
<feature type="transmembrane region" description="Helical" evidence="1">
    <location>
        <begin position="162"/>
        <end position="181"/>
    </location>
</feature>
<feature type="transmembrane region" description="Helical" evidence="1">
    <location>
        <begin position="75"/>
        <end position="95"/>
    </location>
</feature>
<name>A0ABZ3C565_9ACTN</name>
<accession>A0ABZ3C565</accession>
<organism evidence="2 3">
    <name type="scientific">Propioniciclava soli</name>
    <dbReference type="NCBI Taxonomy" id="2775081"/>
    <lineage>
        <taxon>Bacteria</taxon>
        <taxon>Bacillati</taxon>
        <taxon>Actinomycetota</taxon>
        <taxon>Actinomycetes</taxon>
        <taxon>Propionibacteriales</taxon>
        <taxon>Propionibacteriaceae</taxon>
        <taxon>Propioniciclava</taxon>
    </lineage>
</organism>
<dbReference type="EMBL" id="CP115965">
    <property type="protein sequence ID" value="WZW97776.1"/>
    <property type="molecule type" value="Genomic_DNA"/>
</dbReference>
<keyword evidence="3" id="KW-1185">Reference proteome</keyword>
<protein>
    <submittedName>
        <fullName evidence="2">HXXEE domain-containing protein</fullName>
    </submittedName>
</protein>
<keyword evidence="1" id="KW-0472">Membrane</keyword>
<evidence type="ECO:0000313" key="2">
    <source>
        <dbReference type="EMBL" id="WZW97776.1"/>
    </source>
</evidence>
<dbReference type="Proteomes" id="UP001434337">
    <property type="component" value="Chromosome"/>
</dbReference>
<evidence type="ECO:0000256" key="1">
    <source>
        <dbReference type="SAM" id="Phobius"/>
    </source>
</evidence>
<dbReference type="RefSeq" id="WP_232548496.1">
    <property type="nucleotide sequence ID" value="NZ_CP115965.1"/>
</dbReference>